<proteinExistence type="predicted"/>
<keyword evidence="1" id="KW-0472">Membrane</keyword>
<keyword evidence="1" id="KW-1133">Transmembrane helix</keyword>
<keyword evidence="3" id="KW-1185">Reference proteome</keyword>
<organism evidence="2 3">
    <name type="scientific">Oceanobacillus kapialis</name>
    <dbReference type="NCBI Taxonomy" id="481353"/>
    <lineage>
        <taxon>Bacteria</taxon>
        <taxon>Bacillati</taxon>
        <taxon>Bacillota</taxon>
        <taxon>Bacilli</taxon>
        <taxon>Bacillales</taxon>
        <taxon>Bacillaceae</taxon>
        <taxon>Oceanobacillus</taxon>
    </lineage>
</organism>
<comment type="caution">
    <text evidence="2">The sequence shown here is derived from an EMBL/GenBank/DDBJ whole genome shotgun (WGS) entry which is preliminary data.</text>
</comment>
<dbReference type="Pfam" id="PF06961">
    <property type="entry name" value="DUF1294"/>
    <property type="match status" value="1"/>
</dbReference>
<keyword evidence="1" id="KW-0812">Transmembrane</keyword>
<dbReference type="Proteomes" id="UP001597451">
    <property type="component" value="Unassembled WGS sequence"/>
</dbReference>
<name>A0ABW5PXS3_9BACI</name>
<dbReference type="InterPro" id="IPR012156">
    <property type="entry name" value="Cold_shock_CspA"/>
</dbReference>
<evidence type="ECO:0000313" key="3">
    <source>
        <dbReference type="Proteomes" id="UP001597451"/>
    </source>
</evidence>
<feature type="transmembrane region" description="Helical" evidence="1">
    <location>
        <begin position="6"/>
        <end position="24"/>
    </location>
</feature>
<evidence type="ECO:0000313" key="2">
    <source>
        <dbReference type="EMBL" id="MFD2627935.1"/>
    </source>
</evidence>
<dbReference type="EMBL" id="JBHUMX010000007">
    <property type="protein sequence ID" value="MFD2627935.1"/>
    <property type="molecule type" value="Genomic_DNA"/>
</dbReference>
<feature type="transmembrane region" description="Helical" evidence="1">
    <location>
        <begin position="36"/>
        <end position="56"/>
    </location>
</feature>
<reference evidence="3" key="1">
    <citation type="journal article" date="2019" name="Int. J. Syst. Evol. Microbiol.">
        <title>The Global Catalogue of Microorganisms (GCM) 10K type strain sequencing project: providing services to taxonomists for standard genome sequencing and annotation.</title>
        <authorList>
            <consortium name="The Broad Institute Genomics Platform"/>
            <consortium name="The Broad Institute Genome Sequencing Center for Infectious Disease"/>
            <person name="Wu L."/>
            <person name="Ma J."/>
        </authorList>
    </citation>
    <scope>NUCLEOTIDE SEQUENCE [LARGE SCALE GENOMIC DNA]</scope>
    <source>
        <strain evidence="3">TISTR 1858</strain>
    </source>
</reference>
<sequence length="91" mass="10564">MEELNGILFYLLGVNVITFIIMGMDKQKARKEKYRIPERTFWLLAIVGGALGAIIGMQRYRHKTKHRAFMWGMPILFLVNVASVLYLLYAN</sequence>
<feature type="transmembrane region" description="Helical" evidence="1">
    <location>
        <begin position="68"/>
        <end position="89"/>
    </location>
</feature>
<dbReference type="InterPro" id="IPR010718">
    <property type="entry name" value="DUF1294"/>
</dbReference>
<dbReference type="RefSeq" id="WP_379560607.1">
    <property type="nucleotide sequence ID" value="NZ_JBHUMX010000007.1"/>
</dbReference>
<evidence type="ECO:0000256" key="1">
    <source>
        <dbReference type="SAM" id="Phobius"/>
    </source>
</evidence>
<accession>A0ABW5PXS3</accession>
<dbReference type="PIRSF" id="PIRSF002599">
    <property type="entry name" value="Cold_shock_A"/>
    <property type="match status" value="1"/>
</dbReference>
<gene>
    <name evidence="2" type="ORF">ACFSUN_03885</name>
</gene>
<protein>
    <submittedName>
        <fullName evidence="2">DUF1294 domain-containing protein</fullName>
    </submittedName>
</protein>